<proteinExistence type="predicted"/>
<dbReference type="Proteomes" id="UP000617340">
    <property type="component" value="Unassembled WGS sequence"/>
</dbReference>
<keyword evidence="3" id="KW-1185">Reference proteome</keyword>
<keyword evidence="1" id="KW-0812">Transmembrane</keyword>
<reference evidence="2" key="1">
    <citation type="journal article" date="2020" name="G3 (Bethesda)">
        <title>High-Quality Assemblies for Three Invasive Social Wasps from the &lt;i&gt;Vespula&lt;/i&gt; Genus.</title>
        <authorList>
            <person name="Harrop T.W.R."/>
            <person name="Guhlin J."/>
            <person name="McLaughlin G.M."/>
            <person name="Permina E."/>
            <person name="Stockwell P."/>
            <person name="Gilligan J."/>
            <person name="Le Lec M.F."/>
            <person name="Gruber M.A.M."/>
            <person name="Quinn O."/>
            <person name="Lovegrove M."/>
            <person name="Duncan E.J."/>
            <person name="Remnant E.J."/>
            <person name="Van Eeckhoven J."/>
            <person name="Graham B."/>
            <person name="Knapp R.A."/>
            <person name="Langford K.W."/>
            <person name="Kronenberg Z."/>
            <person name="Press M.O."/>
            <person name="Eacker S.M."/>
            <person name="Wilson-Rankin E.E."/>
            <person name="Purcell J."/>
            <person name="Lester P.J."/>
            <person name="Dearden P.K."/>
        </authorList>
    </citation>
    <scope>NUCLEOTIDE SEQUENCE</scope>
    <source>
        <strain evidence="2">Linc-1</strain>
    </source>
</reference>
<accession>A0A834J5H7</accession>
<evidence type="ECO:0000313" key="2">
    <source>
        <dbReference type="EMBL" id="KAF7382303.1"/>
    </source>
</evidence>
<dbReference type="EMBL" id="JACSDZ010000020">
    <property type="protein sequence ID" value="KAF7382303.1"/>
    <property type="molecule type" value="Genomic_DNA"/>
</dbReference>
<name>A0A834J5H7_VESGE</name>
<sequence>MKIHKIEREILYKCLKKSPSYFLSCFTYFFLLSFYFVTVLSTIGDEPGGEQHFDVSSCYRFRSDEQSFSKVQWKQEQLGSLSYVLGKCIGILICKPRFQYKTSYQLAFSNGIFLPCACFTVYPKH</sequence>
<dbReference type="AlphaFoldDB" id="A0A834J5H7"/>
<organism evidence="2 3">
    <name type="scientific">Vespula germanica</name>
    <name type="common">German yellow jacket</name>
    <name type="synonym">Paravespula germanica</name>
    <dbReference type="NCBI Taxonomy" id="30212"/>
    <lineage>
        <taxon>Eukaryota</taxon>
        <taxon>Metazoa</taxon>
        <taxon>Ecdysozoa</taxon>
        <taxon>Arthropoda</taxon>
        <taxon>Hexapoda</taxon>
        <taxon>Insecta</taxon>
        <taxon>Pterygota</taxon>
        <taxon>Neoptera</taxon>
        <taxon>Endopterygota</taxon>
        <taxon>Hymenoptera</taxon>
        <taxon>Apocrita</taxon>
        <taxon>Aculeata</taxon>
        <taxon>Vespoidea</taxon>
        <taxon>Vespidae</taxon>
        <taxon>Vespinae</taxon>
        <taxon>Vespula</taxon>
    </lineage>
</organism>
<keyword evidence="1" id="KW-0472">Membrane</keyword>
<comment type="caution">
    <text evidence="2">The sequence shown here is derived from an EMBL/GenBank/DDBJ whole genome shotgun (WGS) entry which is preliminary data.</text>
</comment>
<evidence type="ECO:0000256" key="1">
    <source>
        <dbReference type="SAM" id="Phobius"/>
    </source>
</evidence>
<feature type="transmembrane region" description="Helical" evidence="1">
    <location>
        <begin position="21"/>
        <end position="43"/>
    </location>
</feature>
<keyword evidence="1" id="KW-1133">Transmembrane helix</keyword>
<evidence type="ECO:0000313" key="3">
    <source>
        <dbReference type="Proteomes" id="UP000617340"/>
    </source>
</evidence>
<protein>
    <submittedName>
        <fullName evidence="2">Uncharacterized protein</fullName>
    </submittedName>
</protein>
<gene>
    <name evidence="2" type="ORF">HZH68_015222</name>
</gene>